<gene>
    <name evidence="6" type="ORF">ACFSGJ_03535</name>
</gene>
<dbReference type="PROSITE" id="PS50977">
    <property type="entry name" value="HTH_TETR_2"/>
    <property type="match status" value="1"/>
</dbReference>
<dbReference type="RefSeq" id="WP_390259543.1">
    <property type="nucleotide sequence ID" value="NZ_JBHUGH010000002.1"/>
</dbReference>
<organism evidence="6 7">
    <name type="scientific">Halodurantibacterium flavum</name>
    <dbReference type="NCBI Taxonomy" id="1382802"/>
    <lineage>
        <taxon>Bacteria</taxon>
        <taxon>Pseudomonadati</taxon>
        <taxon>Pseudomonadota</taxon>
        <taxon>Alphaproteobacteria</taxon>
        <taxon>Rhodobacterales</taxon>
        <taxon>Paracoccaceae</taxon>
        <taxon>Halodurantibacterium</taxon>
    </lineage>
</organism>
<comment type="caution">
    <text evidence="6">The sequence shown here is derived from an EMBL/GenBank/DDBJ whole genome shotgun (WGS) entry which is preliminary data.</text>
</comment>
<dbReference type="InterPro" id="IPR009057">
    <property type="entry name" value="Homeodomain-like_sf"/>
</dbReference>
<keyword evidence="3" id="KW-0804">Transcription</keyword>
<dbReference type="Proteomes" id="UP001597353">
    <property type="component" value="Unassembled WGS sequence"/>
</dbReference>
<dbReference type="PRINTS" id="PR00455">
    <property type="entry name" value="HTHTETR"/>
</dbReference>
<accession>A0ABW4S399</accession>
<dbReference type="InterPro" id="IPR041669">
    <property type="entry name" value="TetR_C_15"/>
</dbReference>
<evidence type="ECO:0000256" key="3">
    <source>
        <dbReference type="ARBA" id="ARBA00023163"/>
    </source>
</evidence>
<dbReference type="Pfam" id="PF17918">
    <property type="entry name" value="TetR_C_15"/>
    <property type="match status" value="1"/>
</dbReference>
<dbReference type="PANTHER" id="PTHR30055">
    <property type="entry name" value="HTH-TYPE TRANSCRIPTIONAL REGULATOR RUTR"/>
    <property type="match status" value="1"/>
</dbReference>
<keyword evidence="2 4" id="KW-0238">DNA-binding</keyword>
<reference evidence="7" key="1">
    <citation type="journal article" date="2019" name="Int. J. Syst. Evol. Microbiol.">
        <title>The Global Catalogue of Microorganisms (GCM) 10K type strain sequencing project: providing services to taxonomists for standard genome sequencing and annotation.</title>
        <authorList>
            <consortium name="The Broad Institute Genomics Platform"/>
            <consortium name="The Broad Institute Genome Sequencing Center for Infectious Disease"/>
            <person name="Wu L."/>
            <person name="Ma J."/>
        </authorList>
    </citation>
    <scope>NUCLEOTIDE SEQUENCE [LARGE SCALE GENOMIC DNA]</scope>
    <source>
        <strain evidence="7">CGMCC 4.7242</strain>
    </source>
</reference>
<feature type="DNA-binding region" description="H-T-H motif" evidence="4">
    <location>
        <begin position="44"/>
        <end position="63"/>
    </location>
</feature>
<evidence type="ECO:0000259" key="5">
    <source>
        <dbReference type="PROSITE" id="PS50977"/>
    </source>
</evidence>
<name>A0ABW4S399_9RHOB</name>
<protein>
    <submittedName>
        <fullName evidence="6">TetR/AcrR family transcriptional regulator</fullName>
    </submittedName>
</protein>
<evidence type="ECO:0000256" key="4">
    <source>
        <dbReference type="PROSITE-ProRule" id="PRU00335"/>
    </source>
</evidence>
<evidence type="ECO:0000256" key="1">
    <source>
        <dbReference type="ARBA" id="ARBA00023015"/>
    </source>
</evidence>
<feature type="domain" description="HTH tetR-type" evidence="5">
    <location>
        <begin position="21"/>
        <end position="81"/>
    </location>
</feature>
<evidence type="ECO:0000313" key="7">
    <source>
        <dbReference type="Proteomes" id="UP001597353"/>
    </source>
</evidence>
<keyword evidence="1" id="KW-0805">Transcription regulation</keyword>
<proteinExistence type="predicted"/>
<dbReference type="InterPro" id="IPR001647">
    <property type="entry name" value="HTH_TetR"/>
</dbReference>
<sequence>MPLPVPPALKPRKTPAQRRARVTVDAIYEATIQVLLRDGMAGLTTTRVAARAGVSVGTLYQYFPHKQALIHALNARYLDLLASRVEDVAAAQAGQPIAQMVGALIDTYWQAKTDRAEVTRALYRSVVELDNEALLQGFAARVDAATTAMLATAPDVSIADAAAVNLTLTSVIYGTVRNAFERGLSPGETDTLRRSLHAMCRAYLETLPQRVP</sequence>
<keyword evidence="7" id="KW-1185">Reference proteome</keyword>
<dbReference type="SUPFAM" id="SSF46689">
    <property type="entry name" value="Homeodomain-like"/>
    <property type="match status" value="1"/>
</dbReference>
<evidence type="ECO:0000313" key="6">
    <source>
        <dbReference type="EMBL" id="MFD1911284.1"/>
    </source>
</evidence>
<dbReference type="Pfam" id="PF00440">
    <property type="entry name" value="TetR_N"/>
    <property type="match status" value="1"/>
</dbReference>
<evidence type="ECO:0000256" key="2">
    <source>
        <dbReference type="ARBA" id="ARBA00023125"/>
    </source>
</evidence>
<dbReference type="PANTHER" id="PTHR30055:SF234">
    <property type="entry name" value="HTH-TYPE TRANSCRIPTIONAL REGULATOR BETI"/>
    <property type="match status" value="1"/>
</dbReference>
<dbReference type="Gene3D" id="1.10.357.10">
    <property type="entry name" value="Tetracycline Repressor, domain 2"/>
    <property type="match status" value="1"/>
</dbReference>
<dbReference type="EMBL" id="JBHUGH010000002">
    <property type="protein sequence ID" value="MFD1911284.1"/>
    <property type="molecule type" value="Genomic_DNA"/>
</dbReference>
<dbReference type="InterPro" id="IPR050109">
    <property type="entry name" value="HTH-type_TetR-like_transc_reg"/>
</dbReference>